<sequence>MTTPNQPNDGHQNNGVTERIAPSPIPPRPAPRPGSAESGPQGGNTPGGQSHEKPQQQGGFGAQQGGAQQSGKAAPDSKPGFDQETARIGGGSGEPKGGPEAGKDSAPAGGKPQNGQSQNGQPQNAPAPGAPGQGGPGQGPGGPQQGGPAQGAGGQNPGGQNQFQEGWSQLPQREPQSNLYRPGQSPVTGRPGSGGGLGGGLGSGGLGGASNARTTADLAAKAARKEAAMVKSVGIDGPTRSIARPELIKDMPDLSEIRHPLPPADKAAPGTSPQSPLPTAVPVAMAAAVSAGDPLRATVQIRRIDPWSTLKISLVISVALFFVWMLAVGLLYIVLEGMGVWERLNNTFTEMVSQDGGTSGLIDAGTVFGYAGVIGLINVVLFTALGTVGTFIYNQCCDLVGGIQVTLADPD</sequence>
<dbReference type="Pfam" id="PF12089">
    <property type="entry name" value="DUF3566"/>
    <property type="match status" value="1"/>
</dbReference>
<feature type="compositionally biased region" description="Gly residues" evidence="1">
    <location>
        <begin position="191"/>
        <end position="208"/>
    </location>
</feature>
<protein>
    <submittedName>
        <fullName evidence="4">DUF3566 domain-containing protein</fullName>
    </submittedName>
</protein>
<feature type="region of interest" description="Disordered" evidence="1">
    <location>
        <begin position="255"/>
        <end position="277"/>
    </location>
</feature>
<feature type="compositionally biased region" description="Pro residues" evidence="1">
    <location>
        <begin position="23"/>
        <end position="32"/>
    </location>
</feature>
<proteinExistence type="predicted"/>
<evidence type="ECO:0000256" key="1">
    <source>
        <dbReference type="SAM" id="MobiDB-lite"/>
    </source>
</evidence>
<feature type="region of interest" description="Disordered" evidence="1">
    <location>
        <begin position="1"/>
        <end position="208"/>
    </location>
</feature>
<keyword evidence="2" id="KW-0812">Transmembrane</keyword>
<feature type="domain" description="DUF3566" evidence="3">
    <location>
        <begin position="295"/>
        <end position="409"/>
    </location>
</feature>
<feature type="compositionally biased region" description="Gly residues" evidence="1">
    <location>
        <begin position="88"/>
        <end position="100"/>
    </location>
</feature>
<feature type="transmembrane region" description="Helical" evidence="2">
    <location>
        <begin position="367"/>
        <end position="393"/>
    </location>
</feature>
<evidence type="ECO:0000256" key="2">
    <source>
        <dbReference type="SAM" id="Phobius"/>
    </source>
</evidence>
<evidence type="ECO:0000313" key="4">
    <source>
        <dbReference type="EMBL" id="MBF6356778.1"/>
    </source>
</evidence>
<dbReference type="Proteomes" id="UP000707731">
    <property type="component" value="Unassembled WGS sequence"/>
</dbReference>
<evidence type="ECO:0000313" key="5">
    <source>
        <dbReference type="Proteomes" id="UP000707731"/>
    </source>
</evidence>
<comment type="caution">
    <text evidence="4">The sequence shown here is derived from an EMBL/GenBank/DDBJ whole genome shotgun (WGS) entry which is preliminary data.</text>
</comment>
<keyword evidence="2" id="KW-0472">Membrane</keyword>
<feature type="compositionally biased region" description="Low complexity" evidence="1">
    <location>
        <begin position="65"/>
        <end position="74"/>
    </location>
</feature>
<dbReference type="InterPro" id="IPR021949">
    <property type="entry name" value="DUF3566_TM"/>
</dbReference>
<gene>
    <name evidence="4" type="ORF">IU449_19880</name>
</gene>
<feature type="compositionally biased region" description="Gly residues" evidence="1">
    <location>
        <begin position="131"/>
        <end position="157"/>
    </location>
</feature>
<name>A0ABS0DFZ7_9NOCA</name>
<accession>A0ABS0DFZ7</accession>
<evidence type="ECO:0000259" key="3">
    <source>
        <dbReference type="Pfam" id="PF12089"/>
    </source>
</evidence>
<dbReference type="RefSeq" id="WP_195003601.1">
    <property type="nucleotide sequence ID" value="NZ_JADLQN010000003.1"/>
</dbReference>
<feature type="compositionally biased region" description="Polar residues" evidence="1">
    <location>
        <begin position="163"/>
        <end position="179"/>
    </location>
</feature>
<organism evidence="4 5">
    <name type="scientific">Nocardia higoensis</name>
    <dbReference type="NCBI Taxonomy" id="228599"/>
    <lineage>
        <taxon>Bacteria</taxon>
        <taxon>Bacillati</taxon>
        <taxon>Actinomycetota</taxon>
        <taxon>Actinomycetes</taxon>
        <taxon>Mycobacteriales</taxon>
        <taxon>Nocardiaceae</taxon>
        <taxon>Nocardia</taxon>
    </lineage>
</organism>
<dbReference type="EMBL" id="JADLQN010000003">
    <property type="protein sequence ID" value="MBF6356778.1"/>
    <property type="molecule type" value="Genomic_DNA"/>
</dbReference>
<feature type="compositionally biased region" description="Low complexity" evidence="1">
    <location>
        <begin position="109"/>
        <end position="127"/>
    </location>
</feature>
<feature type="transmembrane region" description="Helical" evidence="2">
    <location>
        <begin position="312"/>
        <end position="335"/>
    </location>
</feature>
<keyword evidence="5" id="KW-1185">Reference proteome</keyword>
<feature type="compositionally biased region" description="Polar residues" evidence="1">
    <location>
        <begin position="1"/>
        <end position="16"/>
    </location>
</feature>
<keyword evidence="2" id="KW-1133">Transmembrane helix</keyword>
<reference evidence="4 5" key="1">
    <citation type="submission" date="2020-10" db="EMBL/GenBank/DDBJ databases">
        <title>Identification of Nocardia species via Next-generation sequencing and recognition of intraspecies genetic diversity.</title>
        <authorList>
            <person name="Li P."/>
            <person name="Li P."/>
            <person name="Lu B."/>
        </authorList>
    </citation>
    <scope>NUCLEOTIDE SEQUENCE [LARGE SCALE GENOMIC DNA]</scope>
    <source>
        <strain evidence="4 5">BJ06-0143</strain>
    </source>
</reference>